<evidence type="ECO:0000256" key="1">
    <source>
        <dbReference type="SAM" id="MobiDB-lite"/>
    </source>
</evidence>
<gene>
    <name evidence="2" type="ORF">E2C01_012758</name>
</gene>
<evidence type="ECO:0000313" key="3">
    <source>
        <dbReference type="Proteomes" id="UP000324222"/>
    </source>
</evidence>
<name>A0A5B7DEV7_PORTR</name>
<feature type="region of interest" description="Disordered" evidence="1">
    <location>
        <begin position="81"/>
        <end position="116"/>
    </location>
</feature>
<reference evidence="2 3" key="1">
    <citation type="submission" date="2019-05" db="EMBL/GenBank/DDBJ databases">
        <title>Another draft genome of Portunus trituberculatus and its Hox gene families provides insights of decapod evolution.</title>
        <authorList>
            <person name="Jeong J.-H."/>
            <person name="Song I."/>
            <person name="Kim S."/>
            <person name="Choi T."/>
            <person name="Kim D."/>
            <person name="Ryu S."/>
            <person name="Kim W."/>
        </authorList>
    </citation>
    <scope>NUCLEOTIDE SEQUENCE [LARGE SCALE GENOMIC DNA]</scope>
    <source>
        <tissue evidence="2">Muscle</tissue>
    </source>
</reference>
<dbReference type="Proteomes" id="UP000324222">
    <property type="component" value="Unassembled WGS sequence"/>
</dbReference>
<comment type="caution">
    <text evidence="2">The sequence shown here is derived from an EMBL/GenBank/DDBJ whole genome shotgun (WGS) entry which is preliminary data.</text>
</comment>
<sequence>MKGVRGRNSEGCVDYCVFVWRAVRTGKRLTQDRAIEVSRVAQPTFSSPQRGRCEAEGVGADELTLGPSLAPLCLLIMAFDSSPAEEGGTPPGEAEGGREEERREKGEPRHQNKKPK</sequence>
<dbReference type="EMBL" id="VSRR010000808">
    <property type="protein sequence ID" value="MPC19828.1"/>
    <property type="molecule type" value="Genomic_DNA"/>
</dbReference>
<protein>
    <submittedName>
        <fullName evidence="2">Uncharacterized protein</fullName>
    </submittedName>
</protein>
<keyword evidence="3" id="KW-1185">Reference proteome</keyword>
<feature type="compositionally biased region" description="Basic and acidic residues" evidence="1">
    <location>
        <begin position="95"/>
        <end position="110"/>
    </location>
</feature>
<evidence type="ECO:0000313" key="2">
    <source>
        <dbReference type="EMBL" id="MPC19828.1"/>
    </source>
</evidence>
<proteinExistence type="predicted"/>
<feature type="compositionally biased region" description="Low complexity" evidence="1">
    <location>
        <begin position="84"/>
        <end position="93"/>
    </location>
</feature>
<organism evidence="2 3">
    <name type="scientific">Portunus trituberculatus</name>
    <name type="common">Swimming crab</name>
    <name type="synonym">Neptunus trituberculatus</name>
    <dbReference type="NCBI Taxonomy" id="210409"/>
    <lineage>
        <taxon>Eukaryota</taxon>
        <taxon>Metazoa</taxon>
        <taxon>Ecdysozoa</taxon>
        <taxon>Arthropoda</taxon>
        <taxon>Crustacea</taxon>
        <taxon>Multicrustacea</taxon>
        <taxon>Malacostraca</taxon>
        <taxon>Eumalacostraca</taxon>
        <taxon>Eucarida</taxon>
        <taxon>Decapoda</taxon>
        <taxon>Pleocyemata</taxon>
        <taxon>Brachyura</taxon>
        <taxon>Eubrachyura</taxon>
        <taxon>Portunoidea</taxon>
        <taxon>Portunidae</taxon>
        <taxon>Portuninae</taxon>
        <taxon>Portunus</taxon>
    </lineage>
</organism>
<accession>A0A5B7DEV7</accession>
<dbReference type="AlphaFoldDB" id="A0A5B7DEV7"/>